<dbReference type="RefSeq" id="WP_338095507.1">
    <property type="nucleotide sequence ID" value="NZ_JAWDKB010000001.1"/>
</dbReference>
<organism evidence="7 8">
    <name type="scientific">Methanorbis rubei</name>
    <dbReference type="NCBI Taxonomy" id="3028300"/>
    <lineage>
        <taxon>Archaea</taxon>
        <taxon>Methanobacteriati</taxon>
        <taxon>Methanobacteriota</taxon>
        <taxon>Stenosarchaea group</taxon>
        <taxon>Methanomicrobia</taxon>
        <taxon>Methanomicrobiales</taxon>
        <taxon>Methanocorpusculaceae</taxon>
        <taxon>Methanorbis</taxon>
    </lineage>
</organism>
<comment type="similarity">
    <text evidence="6">Belongs to the imidazoleglycerol-phosphate dehydratase family.</text>
</comment>
<dbReference type="InterPro" id="IPR020565">
    <property type="entry name" value="ImidazoleglycerP_deHydtase_CS"/>
</dbReference>
<dbReference type="CDD" id="cd07914">
    <property type="entry name" value="IGPD"/>
    <property type="match status" value="1"/>
</dbReference>
<sequence length="194" mass="20722">MTRRAEFSRVTKETAIDLMFDPDVSGEIMIDTGLAFLDHMLNAFARHGGFSLKVSAKGDLAVDAHHTIEDIGIVLGTAISQSVGEGRGIKRFSHAIIPMDESRATAAIDVSGRGYLVMDGAFTGISTGGIPNDLFEHFLYSLCMNARITAHVIFSGVNDHHKCEAIFKAFGVALGESLAVVPGRDDVPSTKGTL</sequence>
<dbReference type="PANTHER" id="PTHR23133:SF2">
    <property type="entry name" value="IMIDAZOLEGLYCEROL-PHOSPHATE DEHYDRATASE"/>
    <property type="match status" value="1"/>
</dbReference>
<reference evidence="7 8" key="1">
    <citation type="submission" date="2023-06" db="EMBL/GenBank/DDBJ databases">
        <title>Genome sequence of Methancorpusculaceae sp. Cs1.</title>
        <authorList>
            <person name="Protasov E."/>
            <person name="Platt K."/>
            <person name="Poehlein A."/>
            <person name="Daniel R."/>
            <person name="Brune A."/>
        </authorList>
    </citation>
    <scope>NUCLEOTIDE SEQUENCE [LARGE SCALE GENOMIC DNA]</scope>
    <source>
        <strain evidence="7 8">Cs1</strain>
    </source>
</reference>
<dbReference type="GO" id="GO:0004424">
    <property type="term" value="F:imidazoleglycerol-phosphate dehydratase activity"/>
    <property type="evidence" value="ECO:0007669"/>
    <property type="project" value="UniProtKB-UniRule"/>
</dbReference>
<name>A0AAE4MFA3_9EURY</name>
<evidence type="ECO:0000256" key="4">
    <source>
        <dbReference type="ARBA" id="ARBA00023102"/>
    </source>
</evidence>
<protein>
    <recommendedName>
        <fullName evidence="2 6">Imidazoleglycerol-phosphate dehydratase</fullName>
        <shortName evidence="6">IGPD</shortName>
        <ecNumber evidence="6">4.2.1.19</ecNumber>
    </recommendedName>
</protein>
<dbReference type="GO" id="GO:0005737">
    <property type="term" value="C:cytoplasm"/>
    <property type="evidence" value="ECO:0007669"/>
    <property type="project" value="UniProtKB-SubCell"/>
</dbReference>
<keyword evidence="5 6" id="KW-0456">Lyase</keyword>
<dbReference type="EC" id="4.2.1.19" evidence="6"/>
<evidence type="ECO:0000313" key="8">
    <source>
        <dbReference type="Proteomes" id="UP001283212"/>
    </source>
</evidence>
<dbReference type="InterPro" id="IPR038494">
    <property type="entry name" value="IGPD_sf"/>
</dbReference>
<dbReference type="PANTHER" id="PTHR23133">
    <property type="entry name" value="IMIDAZOLEGLYCEROL-PHOSPHATE DEHYDRATASE HIS7"/>
    <property type="match status" value="1"/>
</dbReference>
<dbReference type="Proteomes" id="UP001283212">
    <property type="component" value="Unassembled WGS sequence"/>
</dbReference>
<evidence type="ECO:0000256" key="3">
    <source>
        <dbReference type="ARBA" id="ARBA00022605"/>
    </source>
</evidence>
<dbReference type="InterPro" id="IPR020568">
    <property type="entry name" value="Ribosomal_Su5_D2-typ_SF"/>
</dbReference>
<dbReference type="Gene3D" id="3.30.230.40">
    <property type="entry name" value="Imidazole glycerol phosphate dehydratase, domain 1"/>
    <property type="match status" value="2"/>
</dbReference>
<dbReference type="PROSITE" id="PS00955">
    <property type="entry name" value="IGP_DEHYDRATASE_2"/>
    <property type="match status" value="1"/>
</dbReference>
<dbReference type="FunFam" id="3.30.230.40:FF:000003">
    <property type="entry name" value="Imidazoleglycerol-phosphate dehydratase HisB"/>
    <property type="match status" value="1"/>
</dbReference>
<comment type="caution">
    <text evidence="7">The sequence shown here is derived from an EMBL/GenBank/DDBJ whole genome shotgun (WGS) entry which is preliminary data.</text>
</comment>
<gene>
    <name evidence="6 7" type="primary">hisB</name>
    <name evidence="7" type="ORF">McpCs1_03460</name>
</gene>
<dbReference type="FunFam" id="3.30.230.40:FF:000001">
    <property type="entry name" value="Imidazoleglycerol-phosphate dehydratase HisB"/>
    <property type="match status" value="1"/>
</dbReference>
<comment type="catalytic activity">
    <reaction evidence="6">
        <text>D-erythro-1-(imidazol-4-yl)glycerol 3-phosphate = 3-(imidazol-4-yl)-2-oxopropyl phosphate + H2O</text>
        <dbReference type="Rhea" id="RHEA:11040"/>
        <dbReference type="ChEBI" id="CHEBI:15377"/>
        <dbReference type="ChEBI" id="CHEBI:57766"/>
        <dbReference type="ChEBI" id="CHEBI:58278"/>
        <dbReference type="EC" id="4.2.1.19"/>
    </reaction>
</comment>
<dbReference type="HAMAP" id="MF_00076">
    <property type="entry name" value="HisB"/>
    <property type="match status" value="1"/>
</dbReference>
<dbReference type="GO" id="GO:0000105">
    <property type="term" value="P:L-histidine biosynthetic process"/>
    <property type="evidence" value="ECO:0007669"/>
    <property type="project" value="UniProtKB-UniRule"/>
</dbReference>
<dbReference type="NCBIfam" id="NF002114">
    <property type="entry name" value="PRK00951.2-4"/>
    <property type="match status" value="1"/>
</dbReference>
<evidence type="ECO:0000256" key="1">
    <source>
        <dbReference type="ARBA" id="ARBA00005047"/>
    </source>
</evidence>
<evidence type="ECO:0000256" key="6">
    <source>
        <dbReference type="HAMAP-Rule" id="MF_00076"/>
    </source>
</evidence>
<accession>A0AAE4MFA3</accession>
<comment type="subcellular location">
    <subcellularLocation>
        <location evidence="6">Cytoplasm</location>
    </subcellularLocation>
</comment>
<dbReference type="AlphaFoldDB" id="A0AAE4MFA3"/>
<dbReference type="InterPro" id="IPR000807">
    <property type="entry name" value="ImidazoleglycerolP_deHydtase"/>
</dbReference>
<proteinExistence type="inferred from homology"/>
<dbReference type="SUPFAM" id="SSF54211">
    <property type="entry name" value="Ribosomal protein S5 domain 2-like"/>
    <property type="match status" value="2"/>
</dbReference>
<evidence type="ECO:0000313" key="7">
    <source>
        <dbReference type="EMBL" id="MDV0442980.1"/>
    </source>
</evidence>
<keyword evidence="4 6" id="KW-0368">Histidine biosynthesis</keyword>
<dbReference type="Pfam" id="PF00475">
    <property type="entry name" value="IGPD"/>
    <property type="match status" value="1"/>
</dbReference>
<dbReference type="EMBL" id="JAWDKB010000001">
    <property type="protein sequence ID" value="MDV0442980.1"/>
    <property type="molecule type" value="Genomic_DNA"/>
</dbReference>
<keyword evidence="3 6" id="KW-0028">Amino-acid biosynthesis</keyword>
<evidence type="ECO:0000256" key="5">
    <source>
        <dbReference type="ARBA" id="ARBA00023239"/>
    </source>
</evidence>
<dbReference type="NCBIfam" id="NF002111">
    <property type="entry name" value="PRK00951.2-1"/>
    <property type="match status" value="1"/>
</dbReference>
<dbReference type="PROSITE" id="PS00954">
    <property type="entry name" value="IGP_DEHYDRATASE_1"/>
    <property type="match status" value="1"/>
</dbReference>
<evidence type="ECO:0000256" key="2">
    <source>
        <dbReference type="ARBA" id="ARBA00016664"/>
    </source>
</evidence>
<comment type="pathway">
    <text evidence="1 6">Amino-acid biosynthesis; L-histidine biosynthesis; L-histidine from 5-phospho-alpha-D-ribose 1-diphosphate: step 6/9.</text>
</comment>
<keyword evidence="6" id="KW-0963">Cytoplasm</keyword>
<keyword evidence="8" id="KW-1185">Reference proteome</keyword>